<dbReference type="Gene3D" id="3.90.1590.10">
    <property type="entry name" value="glutathione-dependent formaldehyde- activating enzyme (gfa)"/>
    <property type="match status" value="1"/>
</dbReference>
<dbReference type="PROSITE" id="PS51891">
    <property type="entry name" value="CENP_V_GFA"/>
    <property type="match status" value="1"/>
</dbReference>
<evidence type="ECO:0000313" key="6">
    <source>
        <dbReference type="EMBL" id="PWQ96249.1"/>
    </source>
</evidence>
<keyword evidence="7" id="KW-1185">Reference proteome</keyword>
<reference evidence="6 7" key="1">
    <citation type="submission" date="2018-05" db="EMBL/GenBank/DDBJ databases">
        <title>Leucothrix arctica sp. nov., isolated from Arctic seawater.</title>
        <authorList>
            <person name="Choi A."/>
            <person name="Baek K."/>
        </authorList>
    </citation>
    <scope>NUCLEOTIDE SEQUENCE [LARGE SCALE GENOMIC DNA]</scope>
    <source>
        <strain evidence="6 7">IMCC9719</strain>
    </source>
</reference>
<keyword evidence="4" id="KW-0456">Lyase</keyword>
<gene>
    <name evidence="6" type="ORF">DKT75_09665</name>
</gene>
<evidence type="ECO:0000256" key="1">
    <source>
        <dbReference type="ARBA" id="ARBA00005495"/>
    </source>
</evidence>
<name>A0A317CCY5_9GAMM</name>
<accession>A0A317CCY5</accession>
<evidence type="ECO:0000256" key="3">
    <source>
        <dbReference type="ARBA" id="ARBA00022833"/>
    </source>
</evidence>
<dbReference type="InterPro" id="IPR011057">
    <property type="entry name" value="Mss4-like_sf"/>
</dbReference>
<evidence type="ECO:0000256" key="2">
    <source>
        <dbReference type="ARBA" id="ARBA00022723"/>
    </source>
</evidence>
<dbReference type="Pfam" id="PF04828">
    <property type="entry name" value="GFA"/>
    <property type="match status" value="1"/>
</dbReference>
<evidence type="ECO:0000313" key="7">
    <source>
        <dbReference type="Proteomes" id="UP000245506"/>
    </source>
</evidence>
<organism evidence="6 7">
    <name type="scientific">Leucothrix arctica</name>
    <dbReference type="NCBI Taxonomy" id="1481894"/>
    <lineage>
        <taxon>Bacteria</taxon>
        <taxon>Pseudomonadati</taxon>
        <taxon>Pseudomonadota</taxon>
        <taxon>Gammaproteobacteria</taxon>
        <taxon>Thiotrichales</taxon>
        <taxon>Thiotrichaceae</taxon>
        <taxon>Leucothrix</taxon>
    </lineage>
</organism>
<dbReference type="EMBL" id="QGKL01000029">
    <property type="protein sequence ID" value="PWQ96249.1"/>
    <property type="molecule type" value="Genomic_DNA"/>
</dbReference>
<dbReference type="OrthoDB" id="4188830at2"/>
<evidence type="ECO:0000256" key="4">
    <source>
        <dbReference type="ARBA" id="ARBA00023239"/>
    </source>
</evidence>
<dbReference type="PANTHER" id="PTHR33337">
    <property type="entry name" value="GFA DOMAIN-CONTAINING PROTEIN"/>
    <property type="match status" value="1"/>
</dbReference>
<proteinExistence type="inferred from homology"/>
<evidence type="ECO:0000259" key="5">
    <source>
        <dbReference type="PROSITE" id="PS51891"/>
    </source>
</evidence>
<dbReference type="Proteomes" id="UP000245506">
    <property type="component" value="Unassembled WGS sequence"/>
</dbReference>
<keyword evidence="3" id="KW-0862">Zinc</keyword>
<dbReference type="SUPFAM" id="SSF51316">
    <property type="entry name" value="Mss4-like"/>
    <property type="match status" value="1"/>
</dbReference>
<sequence length="137" mass="14664">MSEAIKGSCLCGEVSYEVSGKFKGFMLCHCTRCQKASGSAHVANIFTAPENLKIISGEANIKRYDLPNPPAFGKCFCSNCGSVVPYLNGAGTAVIIPAGTLDEDPGIRPKANIFWKNRAGWFDDGVKAACHDEFPSK</sequence>
<comment type="similarity">
    <text evidence="1">Belongs to the Gfa family.</text>
</comment>
<dbReference type="GO" id="GO:0016846">
    <property type="term" value="F:carbon-sulfur lyase activity"/>
    <property type="evidence" value="ECO:0007669"/>
    <property type="project" value="InterPro"/>
</dbReference>
<protein>
    <submittedName>
        <fullName evidence="6">Aldehyde-activating protein</fullName>
    </submittedName>
</protein>
<feature type="domain" description="CENP-V/GFA" evidence="5">
    <location>
        <begin position="5"/>
        <end position="116"/>
    </location>
</feature>
<dbReference type="RefSeq" id="WP_109823221.1">
    <property type="nucleotide sequence ID" value="NZ_QGKL01000029.1"/>
</dbReference>
<dbReference type="GO" id="GO:0046872">
    <property type="term" value="F:metal ion binding"/>
    <property type="evidence" value="ECO:0007669"/>
    <property type="project" value="UniProtKB-KW"/>
</dbReference>
<keyword evidence="2" id="KW-0479">Metal-binding</keyword>
<comment type="caution">
    <text evidence="6">The sequence shown here is derived from an EMBL/GenBank/DDBJ whole genome shotgun (WGS) entry which is preliminary data.</text>
</comment>
<dbReference type="AlphaFoldDB" id="A0A317CCY5"/>
<dbReference type="InterPro" id="IPR006913">
    <property type="entry name" value="CENP-V/GFA"/>
</dbReference>
<dbReference type="PANTHER" id="PTHR33337:SF40">
    <property type="entry name" value="CENP-V_GFA DOMAIN-CONTAINING PROTEIN-RELATED"/>
    <property type="match status" value="1"/>
</dbReference>